<name>A0AAU7YHZ4_9RICK</name>
<sequence>MNGGVPSKKLNETLLNILDDLESDSNLLDNSDNIKYIISLLGA</sequence>
<proteinExistence type="predicted"/>
<dbReference type="EMBL" id="CP158586">
    <property type="protein sequence ID" value="XCA33530.1"/>
    <property type="molecule type" value="Genomic_DNA"/>
</dbReference>
<protein>
    <submittedName>
        <fullName evidence="1">Uncharacterized protein</fullName>
    </submittedName>
</protein>
<reference evidence="1" key="1">
    <citation type="submission" date="2024-06" db="EMBL/GenBank/DDBJ databases">
        <title>Genome assembly of the Polyergus mexicanus.</title>
        <authorList>
            <person name="Cash E."/>
            <person name="Tustsui N.D."/>
            <person name="Ward P."/>
            <person name="Nguyen O."/>
            <person name="Sahasrabudhe R."/>
            <person name="Fairbairn C.W."/>
            <person name="Seligmann W.E."/>
            <person name="Sacco S."/>
            <person name="Beraut E."/>
            <person name="Miller C."/>
            <person name="Toffelmier E."/>
            <person name="Shaffer H.B."/>
        </authorList>
    </citation>
    <scope>NUCLEOTIDE SEQUENCE</scope>
    <source>
        <strain evidence="1">NDT 795.1</strain>
    </source>
</reference>
<evidence type="ECO:0000313" key="1">
    <source>
        <dbReference type="EMBL" id="XCA33530.1"/>
    </source>
</evidence>
<accession>A0AAU7YHZ4</accession>
<dbReference type="AlphaFoldDB" id="A0AAU7YHZ4"/>
<organism evidence="1">
    <name type="scientific">Wolbachia endosymbiont of Polyergus mexicanus</name>
    <dbReference type="NCBI Taxonomy" id="3171167"/>
    <lineage>
        <taxon>Bacteria</taxon>
        <taxon>Pseudomonadati</taxon>
        <taxon>Pseudomonadota</taxon>
        <taxon>Alphaproteobacteria</taxon>
        <taxon>Rickettsiales</taxon>
        <taxon>Anaplasmataceae</taxon>
        <taxon>Wolbachieae</taxon>
        <taxon>Wolbachia</taxon>
    </lineage>
</organism>
<gene>
    <name evidence="1" type="ORF">ABS808_01555</name>
</gene>